<keyword evidence="1" id="KW-0472">Membrane</keyword>
<keyword evidence="1" id="KW-1133">Transmembrane helix</keyword>
<name>A0A5E6M836_9BACT</name>
<organism evidence="2 3">
    <name type="scientific">Methylacidimicrobium tartarophylax</name>
    <dbReference type="NCBI Taxonomy" id="1041768"/>
    <lineage>
        <taxon>Bacteria</taxon>
        <taxon>Pseudomonadati</taxon>
        <taxon>Verrucomicrobiota</taxon>
        <taxon>Methylacidimicrobium</taxon>
    </lineage>
</organism>
<feature type="transmembrane region" description="Helical" evidence="1">
    <location>
        <begin position="117"/>
        <end position="137"/>
    </location>
</feature>
<evidence type="ECO:0000256" key="1">
    <source>
        <dbReference type="SAM" id="Phobius"/>
    </source>
</evidence>
<feature type="transmembrane region" description="Helical" evidence="1">
    <location>
        <begin position="93"/>
        <end position="111"/>
    </location>
</feature>
<protein>
    <recommendedName>
        <fullName evidence="4">Rod shape-determining protein MreD</fullName>
    </recommendedName>
</protein>
<keyword evidence="3" id="KW-1185">Reference proteome</keyword>
<evidence type="ECO:0000313" key="2">
    <source>
        <dbReference type="EMBL" id="VVM04561.1"/>
    </source>
</evidence>
<dbReference type="Proteomes" id="UP000334923">
    <property type="component" value="Unassembled WGS sequence"/>
</dbReference>
<proteinExistence type="predicted"/>
<feature type="transmembrane region" description="Helical" evidence="1">
    <location>
        <begin position="149"/>
        <end position="173"/>
    </location>
</feature>
<keyword evidence="1" id="KW-0812">Transmembrane</keyword>
<evidence type="ECO:0008006" key="4">
    <source>
        <dbReference type="Google" id="ProtNLM"/>
    </source>
</evidence>
<dbReference type="AlphaFoldDB" id="A0A5E6M836"/>
<dbReference type="EMBL" id="CABFVA020000005">
    <property type="protein sequence ID" value="VVM04561.1"/>
    <property type="molecule type" value="Genomic_DNA"/>
</dbReference>
<accession>A0A5E6M836</accession>
<feature type="transmembrane region" description="Helical" evidence="1">
    <location>
        <begin position="58"/>
        <end position="81"/>
    </location>
</feature>
<reference evidence="2 3" key="1">
    <citation type="submission" date="2019-09" db="EMBL/GenBank/DDBJ databases">
        <authorList>
            <person name="Cremers G."/>
        </authorList>
    </citation>
    <scope>NUCLEOTIDE SEQUENCE [LARGE SCALE GENOMIC DNA]</scope>
    <source>
        <strain evidence="2">4A</strain>
    </source>
</reference>
<evidence type="ECO:0000313" key="3">
    <source>
        <dbReference type="Proteomes" id="UP000334923"/>
    </source>
</evidence>
<feature type="transmembrane region" description="Helical" evidence="1">
    <location>
        <begin position="20"/>
        <end position="38"/>
    </location>
</feature>
<sequence length="198" mass="21770">MAAGGVWMRSLGAGFVRKAISALPAFFCLVFCIVSVPLQMILPSLPWTPAKPDLPAMVIAYAAFRFPLIPSFGLAALVGFWRDLLTAGHIGPCVLAFTLTSILLFLLRQGLFLHTIWFFPGVAALATFVILGTAYALQLLEHRQWIWSAAPWTGFGISSLLTAVVSLPMGWLFDWSWGLLLPRTSVHNEDDLLEIELL</sequence>
<gene>
    <name evidence="2" type="ORF">MAMT_00158</name>
</gene>
<dbReference type="RefSeq" id="WP_178086831.1">
    <property type="nucleotide sequence ID" value="NZ_CABFVA020000005.1"/>
</dbReference>